<dbReference type="PANTHER" id="PTHR36221:SF1">
    <property type="entry name" value="DUF742 DOMAIN-CONTAINING PROTEIN"/>
    <property type="match status" value="1"/>
</dbReference>
<sequence length="122" mass="12923">MNDSVPLWFDDEAGPLVRLYAMTGGRAGASGRFDLMTVVRAVPLPGHGPPLPPEQRELHLLCARPRTVADLASDAGLPLGVVRVLLDDLLTSGLIGVGPQVQPAGLPDPHLLRRVIDGLRAL</sequence>
<dbReference type="Proteomes" id="UP000481109">
    <property type="component" value="Unassembled WGS sequence"/>
</dbReference>
<protein>
    <submittedName>
        <fullName evidence="1">DUF742 domain-containing protein</fullName>
    </submittedName>
</protein>
<name>A0A6G4XB14_9ACTN</name>
<dbReference type="EMBL" id="JAAKZW010000004">
    <property type="protein sequence ID" value="NGO74578.1"/>
    <property type="molecule type" value="Genomic_DNA"/>
</dbReference>
<dbReference type="RefSeq" id="WP_165330095.1">
    <property type="nucleotide sequence ID" value="NZ_JAAKZW010000004.1"/>
</dbReference>
<accession>A0A6G4XB14</accession>
<evidence type="ECO:0000313" key="1">
    <source>
        <dbReference type="EMBL" id="NGO74578.1"/>
    </source>
</evidence>
<proteinExistence type="predicted"/>
<evidence type="ECO:0000313" key="2">
    <source>
        <dbReference type="Proteomes" id="UP000481109"/>
    </source>
</evidence>
<keyword evidence="2" id="KW-1185">Reference proteome</keyword>
<dbReference type="InterPro" id="IPR007995">
    <property type="entry name" value="DUF742"/>
</dbReference>
<organism evidence="1 2">
    <name type="scientific">Streptomyces mesophilus</name>
    <dbReference type="NCBI Taxonomy" id="1775132"/>
    <lineage>
        <taxon>Bacteria</taxon>
        <taxon>Bacillati</taxon>
        <taxon>Actinomycetota</taxon>
        <taxon>Actinomycetes</taxon>
        <taxon>Kitasatosporales</taxon>
        <taxon>Streptomycetaceae</taxon>
        <taxon>Streptomyces</taxon>
    </lineage>
</organism>
<reference evidence="1 2" key="1">
    <citation type="submission" date="2020-02" db="EMBL/GenBank/DDBJ databases">
        <title>Whole-genome analyses of novel actinobacteria.</title>
        <authorList>
            <person name="Sahin N."/>
            <person name="Tokatli A."/>
        </authorList>
    </citation>
    <scope>NUCLEOTIDE SEQUENCE [LARGE SCALE GENOMIC DNA]</scope>
    <source>
        <strain evidence="1 2">YC504</strain>
    </source>
</reference>
<dbReference type="Pfam" id="PF05331">
    <property type="entry name" value="DUF742"/>
    <property type="match status" value="1"/>
</dbReference>
<dbReference type="PANTHER" id="PTHR36221">
    <property type="entry name" value="DUF742 DOMAIN-CONTAINING PROTEIN"/>
    <property type="match status" value="1"/>
</dbReference>
<dbReference type="AlphaFoldDB" id="A0A6G4XB14"/>
<gene>
    <name evidence="1" type="ORF">G6045_02595</name>
</gene>
<comment type="caution">
    <text evidence="1">The sequence shown here is derived from an EMBL/GenBank/DDBJ whole genome shotgun (WGS) entry which is preliminary data.</text>
</comment>